<dbReference type="PANTHER" id="PTHR30146">
    <property type="entry name" value="LACI-RELATED TRANSCRIPTIONAL REPRESSOR"/>
    <property type="match status" value="1"/>
</dbReference>
<dbReference type="PROSITE" id="PS50932">
    <property type="entry name" value="HTH_LACI_2"/>
    <property type="match status" value="1"/>
</dbReference>
<evidence type="ECO:0000259" key="4">
    <source>
        <dbReference type="PROSITE" id="PS50932"/>
    </source>
</evidence>
<protein>
    <recommendedName>
        <fullName evidence="4">HTH lacI-type domain-containing protein</fullName>
    </recommendedName>
</protein>
<dbReference type="SUPFAM" id="SSF53822">
    <property type="entry name" value="Periplasmic binding protein-like I"/>
    <property type="match status" value="1"/>
</dbReference>
<sequence length="343" mass="35866">MTGTTAKLVAEKLGISISTVGRALSDDPRISAATKQRVREMADALGYVTDAPARIMRGGSSKLLGLVIPDVLNDFYASIAQALSTCCEEQGYQLALSIARDDRDLEAKHIKALVSARVAGVVIVPTASPRRETATLLAGVPHVQLLRSTSALGAQWFGMDDEACIRAGTAHLLGLGHRDIGYIGGPDTLSTGAARVRGFLQAYRDAGLDPARAVTQLGPPTDQHGYESAMRLVAHPGALAPKVSAIIAGSSHVTIGILSALKELDVNVPGTLSLVGFGDPTWARWWGPGLTTAHLPIHELATTCGLWLLRSLANKGAVLPSLQSIAKSELIVRGSTAPIAPTS</sequence>
<dbReference type="Pfam" id="PF13377">
    <property type="entry name" value="Peripla_BP_3"/>
    <property type="match status" value="1"/>
</dbReference>
<dbReference type="CDD" id="cd01392">
    <property type="entry name" value="HTH_LacI"/>
    <property type="match status" value="1"/>
</dbReference>
<comment type="caution">
    <text evidence="5">The sequence shown here is derived from an EMBL/GenBank/DDBJ whole genome shotgun (WGS) entry which is preliminary data.</text>
</comment>
<reference evidence="5 6" key="1">
    <citation type="submission" date="2015-11" db="EMBL/GenBank/DDBJ databases">
        <title>Expanding the genomic diversity of Burkholderia species for the development of highly accurate diagnostics.</title>
        <authorList>
            <person name="Sahl J."/>
            <person name="Keim P."/>
            <person name="Wagner D."/>
        </authorList>
    </citation>
    <scope>NUCLEOTIDE SEQUENCE [LARGE SCALE GENOMIC DNA]</scope>
    <source>
        <strain evidence="5 6">MSMB574WGS</strain>
    </source>
</reference>
<dbReference type="CDD" id="cd06267">
    <property type="entry name" value="PBP1_LacI_sugar_binding-like"/>
    <property type="match status" value="1"/>
</dbReference>
<dbReference type="SUPFAM" id="SSF47413">
    <property type="entry name" value="lambda repressor-like DNA-binding domains"/>
    <property type="match status" value="1"/>
</dbReference>
<evidence type="ECO:0000313" key="6">
    <source>
        <dbReference type="Proteomes" id="UP000061512"/>
    </source>
</evidence>
<evidence type="ECO:0000256" key="1">
    <source>
        <dbReference type="ARBA" id="ARBA00023015"/>
    </source>
</evidence>
<dbReference type="GO" id="GO:0000976">
    <property type="term" value="F:transcription cis-regulatory region binding"/>
    <property type="evidence" value="ECO:0007669"/>
    <property type="project" value="TreeGrafter"/>
</dbReference>
<gene>
    <name evidence="5" type="ORF">WT57_20825</name>
</gene>
<dbReference type="Gene3D" id="3.40.50.2300">
    <property type="match status" value="2"/>
</dbReference>
<keyword evidence="3" id="KW-0804">Transcription</keyword>
<dbReference type="GO" id="GO:0003700">
    <property type="term" value="F:DNA-binding transcription factor activity"/>
    <property type="evidence" value="ECO:0007669"/>
    <property type="project" value="TreeGrafter"/>
</dbReference>
<name>A0A132F0L4_9BURK</name>
<dbReference type="Gene3D" id="1.10.260.40">
    <property type="entry name" value="lambda repressor-like DNA-binding domains"/>
    <property type="match status" value="1"/>
</dbReference>
<dbReference type="EMBL" id="LPJX01000041">
    <property type="protein sequence ID" value="KWF64560.1"/>
    <property type="molecule type" value="Genomic_DNA"/>
</dbReference>
<evidence type="ECO:0000256" key="2">
    <source>
        <dbReference type="ARBA" id="ARBA00023125"/>
    </source>
</evidence>
<dbReference type="SMART" id="SM00354">
    <property type="entry name" value="HTH_LACI"/>
    <property type="match status" value="1"/>
</dbReference>
<dbReference type="PANTHER" id="PTHR30146:SF153">
    <property type="entry name" value="LACTOSE OPERON REPRESSOR"/>
    <property type="match status" value="1"/>
</dbReference>
<dbReference type="RefSeq" id="WP_040129798.1">
    <property type="nucleotide sequence ID" value="NZ_LPJX01000041.1"/>
</dbReference>
<keyword evidence="2" id="KW-0238">DNA-binding</keyword>
<dbReference type="AlphaFoldDB" id="A0A132F0L4"/>
<feature type="domain" description="HTH lacI-type" evidence="4">
    <location>
        <begin position="4"/>
        <end position="58"/>
    </location>
</feature>
<evidence type="ECO:0000256" key="3">
    <source>
        <dbReference type="ARBA" id="ARBA00023163"/>
    </source>
</evidence>
<dbReference type="InterPro" id="IPR000843">
    <property type="entry name" value="HTH_LacI"/>
</dbReference>
<dbReference type="Pfam" id="PF00356">
    <property type="entry name" value="LacI"/>
    <property type="match status" value="1"/>
</dbReference>
<organism evidence="5 6">
    <name type="scientific">Burkholderia pseudomultivorans</name>
    <dbReference type="NCBI Taxonomy" id="1207504"/>
    <lineage>
        <taxon>Bacteria</taxon>
        <taxon>Pseudomonadati</taxon>
        <taxon>Pseudomonadota</taxon>
        <taxon>Betaproteobacteria</taxon>
        <taxon>Burkholderiales</taxon>
        <taxon>Burkholderiaceae</taxon>
        <taxon>Burkholderia</taxon>
        <taxon>Burkholderia cepacia complex</taxon>
    </lineage>
</organism>
<dbReference type="InterPro" id="IPR010982">
    <property type="entry name" value="Lambda_DNA-bd_dom_sf"/>
</dbReference>
<accession>A0A132F0L4</accession>
<dbReference type="Proteomes" id="UP000061512">
    <property type="component" value="Unassembled WGS sequence"/>
</dbReference>
<dbReference type="InterPro" id="IPR046335">
    <property type="entry name" value="LacI/GalR-like_sensor"/>
</dbReference>
<dbReference type="InterPro" id="IPR028082">
    <property type="entry name" value="Peripla_BP_I"/>
</dbReference>
<evidence type="ECO:0000313" key="5">
    <source>
        <dbReference type="EMBL" id="KWF64560.1"/>
    </source>
</evidence>
<keyword evidence="1" id="KW-0805">Transcription regulation</keyword>
<proteinExistence type="predicted"/>